<keyword evidence="2" id="KW-1185">Reference proteome</keyword>
<dbReference type="Proteomes" id="UP000198925">
    <property type="component" value="Unassembled WGS sequence"/>
</dbReference>
<gene>
    <name evidence="1" type="ORF">SAMN04487779_1002128</name>
</gene>
<dbReference type="AlphaFoldDB" id="A0A1G6NTX0"/>
<dbReference type="EMBL" id="FMZX01000002">
    <property type="protein sequence ID" value="SDC70697.1"/>
    <property type="molecule type" value="Genomic_DNA"/>
</dbReference>
<evidence type="ECO:0000313" key="1">
    <source>
        <dbReference type="EMBL" id="SDC70697.1"/>
    </source>
</evidence>
<organism evidence="1 2">
    <name type="scientific">Belnapia rosea</name>
    <dbReference type="NCBI Taxonomy" id="938405"/>
    <lineage>
        <taxon>Bacteria</taxon>
        <taxon>Pseudomonadati</taxon>
        <taxon>Pseudomonadota</taxon>
        <taxon>Alphaproteobacteria</taxon>
        <taxon>Acetobacterales</taxon>
        <taxon>Roseomonadaceae</taxon>
        <taxon>Belnapia</taxon>
    </lineage>
</organism>
<protein>
    <submittedName>
        <fullName evidence="1">Uncharacterized protein</fullName>
    </submittedName>
</protein>
<accession>A0A1G6NTX0</accession>
<reference evidence="1 2" key="1">
    <citation type="submission" date="2016-10" db="EMBL/GenBank/DDBJ databases">
        <authorList>
            <person name="de Groot N.N."/>
        </authorList>
    </citation>
    <scope>NUCLEOTIDE SEQUENCE [LARGE SCALE GENOMIC DNA]</scope>
    <source>
        <strain evidence="1 2">CPCC 100156</strain>
    </source>
</reference>
<proteinExistence type="predicted"/>
<sequence>MLGADQAGIGIVVDLKQIVAPEQDHGVAGAEDGANRGLQALRPGLDRADRDRGPVERTHARRHLTRTGKGFTAASRLHEASLPTLALWGL</sequence>
<evidence type="ECO:0000313" key="2">
    <source>
        <dbReference type="Proteomes" id="UP000198925"/>
    </source>
</evidence>
<name>A0A1G6NTX0_9PROT</name>